<feature type="domain" description="AMP-dependent synthetase/ligase" evidence="2">
    <location>
        <begin position="6"/>
        <end position="285"/>
    </location>
</feature>
<dbReference type="Proteomes" id="UP001162164">
    <property type="component" value="Unassembled WGS sequence"/>
</dbReference>
<dbReference type="PROSITE" id="PS00455">
    <property type="entry name" value="AMP_BINDING"/>
    <property type="match status" value="1"/>
</dbReference>
<name>A0ABQ9J200_9CUCU</name>
<organism evidence="3 4">
    <name type="scientific">Molorchus minor</name>
    <dbReference type="NCBI Taxonomy" id="1323400"/>
    <lineage>
        <taxon>Eukaryota</taxon>
        <taxon>Metazoa</taxon>
        <taxon>Ecdysozoa</taxon>
        <taxon>Arthropoda</taxon>
        <taxon>Hexapoda</taxon>
        <taxon>Insecta</taxon>
        <taxon>Pterygota</taxon>
        <taxon>Neoptera</taxon>
        <taxon>Endopterygota</taxon>
        <taxon>Coleoptera</taxon>
        <taxon>Polyphaga</taxon>
        <taxon>Cucujiformia</taxon>
        <taxon>Chrysomeloidea</taxon>
        <taxon>Cerambycidae</taxon>
        <taxon>Lamiinae</taxon>
        <taxon>Monochamini</taxon>
        <taxon>Molorchus</taxon>
    </lineage>
</organism>
<evidence type="ECO:0000313" key="4">
    <source>
        <dbReference type="Proteomes" id="UP001162164"/>
    </source>
</evidence>
<comment type="similarity">
    <text evidence="1">Belongs to the ATP-dependent AMP-binding enzyme family.</text>
</comment>
<evidence type="ECO:0000256" key="1">
    <source>
        <dbReference type="ARBA" id="ARBA00006432"/>
    </source>
</evidence>
<dbReference type="InterPro" id="IPR020845">
    <property type="entry name" value="AMP-binding_CS"/>
</dbReference>
<dbReference type="EMBL" id="JAPWTJ010001554">
    <property type="protein sequence ID" value="KAJ8970929.1"/>
    <property type="molecule type" value="Genomic_DNA"/>
</dbReference>
<dbReference type="Gene3D" id="3.40.50.12780">
    <property type="entry name" value="N-terminal domain of ligase-like"/>
    <property type="match status" value="1"/>
</dbReference>
<sequence>MDEPMKKVLFLCSNDVNYVITLWAIWLSGQIAVPLSPLHPKNILLYYANDTNSKLLITTSQYAELMQRVSKNTHSHLHVLDNKLNLKCSQKVTENQSDLEAGLPLDFYDKNDALILYTSGTTGSPKGVLLSHKNLQSQITTLLDVWKWTWNDVLLHTLPLHHIHGIVNALLCPLYIGAKTIMLDKFNSNTVWSYLLGVNAKPDDRKITVYMAVPTIYSKLIEEYEKVFANDPKMVEYIKNTLQSKIRLMVSGSSPLPATVFDKWQEISGHQLLERYGMTETGMILSNM</sequence>
<dbReference type="PANTHER" id="PTHR43201:SF8">
    <property type="entry name" value="ACYL-COA SYNTHETASE FAMILY MEMBER 3"/>
    <property type="match status" value="1"/>
</dbReference>
<gene>
    <name evidence="3" type="ORF">NQ317_017247</name>
</gene>
<evidence type="ECO:0000313" key="3">
    <source>
        <dbReference type="EMBL" id="KAJ8970929.1"/>
    </source>
</evidence>
<dbReference type="SUPFAM" id="SSF56801">
    <property type="entry name" value="Acetyl-CoA synthetase-like"/>
    <property type="match status" value="1"/>
</dbReference>
<comment type="caution">
    <text evidence="3">The sequence shown here is derived from an EMBL/GenBank/DDBJ whole genome shotgun (WGS) entry which is preliminary data.</text>
</comment>
<dbReference type="Pfam" id="PF00501">
    <property type="entry name" value="AMP-binding"/>
    <property type="match status" value="1"/>
</dbReference>
<dbReference type="InterPro" id="IPR042099">
    <property type="entry name" value="ANL_N_sf"/>
</dbReference>
<dbReference type="InterPro" id="IPR000873">
    <property type="entry name" value="AMP-dep_synth/lig_dom"/>
</dbReference>
<dbReference type="PANTHER" id="PTHR43201">
    <property type="entry name" value="ACYL-COA SYNTHETASE"/>
    <property type="match status" value="1"/>
</dbReference>
<accession>A0ABQ9J200</accession>
<keyword evidence="4" id="KW-1185">Reference proteome</keyword>
<reference evidence="3" key="1">
    <citation type="journal article" date="2023" name="Insect Mol. Biol.">
        <title>Genome sequencing provides insights into the evolution of gene families encoding plant cell wall-degrading enzymes in longhorned beetles.</title>
        <authorList>
            <person name="Shin N.R."/>
            <person name="Okamura Y."/>
            <person name="Kirsch R."/>
            <person name="Pauchet Y."/>
        </authorList>
    </citation>
    <scope>NUCLEOTIDE SEQUENCE</scope>
    <source>
        <strain evidence="3">MMC_N1</strain>
    </source>
</reference>
<proteinExistence type="inferred from homology"/>
<evidence type="ECO:0000259" key="2">
    <source>
        <dbReference type="Pfam" id="PF00501"/>
    </source>
</evidence>
<protein>
    <recommendedName>
        <fullName evidence="2">AMP-dependent synthetase/ligase domain-containing protein</fullName>
    </recommendedName>
</protein>